<evidence type="ECO:0000256" key="4">
    <source>
        <dbReference type="SAM" id="Coils"/>
    </source>
</evidence>
<comment type="similarity">
    <text evidence="1">Belongs to the SWI5/SAE3 family.</text>
</comment>
<feature type="region of interest" description="Disordered" evidence="5">
    <location>
        <begin position="122"/>
        <end position="161"/>
    </location>
</feature>
<gene>
    <name evidence="6" type="primary">SWI5</name>
    <name evidence="6" type="ORF">BGZ97_006938</name>
</gene>
<dbReference type="GO" id="GO:0000724">
    <property type="term" value="P:double-strand break repair via homologous recombination"/>
    <property type="evidence" value="ECO:0007669"/>
    <property type="project" value="TreeGrafter"/>
</dbReference>
<evidence type="ECO:0000256" key="2">
    <source>
        <dbReference type="ARBA" id="ARBA00022763"/>
    </source>
</evidence>
<evidence type="ECO:0000256" key="1">
    <source>
        <dbReference type="ARBA" id="ARBA00008060"/>
    </source>
</evidence>
<comment type="caution">
    <text evidence="6">The sequence shown here is derived from an EMBL/GenBank/DDBJ whole genome shotgun (WGS) entry which is preliminary data.</text>
</comment>
<name>A0A9P6RAX4_9FUNG</name>
<dbReference type="Gene3D" id="1.20.5.170">
    <property type="match status" value="1"/>
</dbReference>
<evidence type="ECO:0000313" key="7">
    <source>
        <dbReference type="Proteomes" id="UP000823405"/>
    </source>
</evidence>
<dbReference type="PANTHER" id="PTHR28529">
    <property type="entry name" value="DNA REPAIR PROTEIN SWI5 HOMOLOG"/>
    <property type="match status" value="1"/>
</dbReference>
<dbReference type="PANTHER" id="PTHR28529:SF2">
    <property type="entry name" value="DNA REPAIR PROTEIN SWI5 HOMOLOG"/>
    <property type="match status" value="1"/>
</dbReference>
<evidence type="ECO:0000313" key="6">
    <source>
        <dbReference type="EMBL" id="KAG0316395.1"/>
    </source>
</evidence>
<organism evidence="6 7">
    <name type="scientific">Linnemannia gamsii</name>
    <dbReference type="NCBI Taxonomy" id="64522"/>
    <lineage>
        <taxon>Eukaryota</taxon>
        <taxon>Fungi</taxon>
        <taxon>Fungi incertae sedis</taxon>
        <taxon>Mucoromycota</taxon>
        <taxon>Mortierellomycotina</taxon>
        <taxon>Mortierellomycetes</taxon>
        <taxon>Mortierellales</taxon>
        <taxon>Mortierellaceae</taxon>
        <taxon>Linnemannia</taxon>
    </lineage>
</organism>
<dbReference type="GO" id="GO:0034974">
    <property type="term" value="C:Swi5-Swi2 complex"/>
    <property type="evidence" value="ECO:0007669"/>
    <property type="project" value="TreeGrafter"/>
</dbReference>
<keyword evidence="2" id="KW-0227">DNA damage</keyword>
<feature type="coiled-coil region" evidence="4">
    <location>
        <begin position="260"/>
        <end position="294"/>
    </location>
</feature>
<keyword evidence="7" id="KW-1185">Reference proteome</keyword>
<evidence type="ECO:0000256" key="3">
    <source>
        <dbReference type="ARBA" id="ARBA00023204"/>
    </source>
</evidence>
<dbReference type="InterPro" id="IPR010760">
    <property type="entry name" value="DNA-repair_Swi5"/>
</dbReference>
<keyword evidence="4" id="KW-0175">Coiled coil</keyword>
<accession>A0A9P6RAX4</accession>
<reference evidence="6" key="1">
    <citation type="journal article" date="2020" name="Fungal Divers.">
        <title>Resolving the Mortierellaceae phylogeny through synthesis of multi-gene phylogenetics and phylogenomics.</title>
        <authorList>
            <person name="Vandepol N."/>
            <person name="Liber J."/>
            <person name="Desiro A."/>
            <person name="Na H."/>
            <person name="Kennedy M."/>
            <person name="Barry K."/>
            <person name="Grigoriev I.V."/>
            <person name="Miller A.N."/>
            <person name="O'Donnell K."/>
            <person name="Stajich J.E."/>
            <person name="Bonito G."/>
        </authorList>
    </citation>
    <scope>NUCLEOTIDE SEQUENCE</scope>
    <source>
        <strain evidence="6">NVP60</strain>
    </source>
</reference>
<proteinExistence type="inferred from homology"/>
<evidence type="ECO:0000256" key="5">
    <source>
        <dbReference type="SAM" id="MobiDB-lite"/>
    </source>
</evidence>
<dbReference type="OrthoDB" id="255837at2759"/>
<protein>
    <submittedName>
        <fullName evidence="6">Swi5-like zinc finger protein</fullName>
    </submittedName>
</protein>
<dbReference type="Proteomes" id="UP000823405">
    <property type="component" value="Unassembled WGS sequence"/>
</dbReference>
<sequence length="350" mass="38322">MEDVLMSNRSSTTSTVAATPAVTPAVISAMTPAMSATAKPDLVMFEETEVIDDVEEVADEVEFHVPAAPSAASPGEGTAVRASSPVSIRRDTFEADRMIQAEQHYQTQEKEGGVYPGAAAVEEEEKEETHLQSPHPSEPTQLHSPPPQHHHQEHGQYSQEYHRHDTDMETDKYDMHTPSSPTTTDVHLGAVNREVAPSSTSMDDEEAIQSQTIHPTPEAVSSTPVILAAVASTSAAAVSGISLAITNKALDSDKKKREKKEHHEALKAQEDAKIEELKKTIADLQRQEQDIIHSLRGVGTPSEMISRRIHQLHEYNEIKDVGQVILGKCAELEGTTIKKQYENFGLDMDD</sequence>
<keyword evidence="3" id="KW-0234">DNA repair</keyword>
<dbReference type="Pfam" id="PF07061">
    <property type="entry name" value="Swi5"/>
    <property type="match status" value="1"/>
</dbReference>
<dbReference type="GO" id="GO:0032798">
    <property type="term" value="C:Swi5-Sfr1 complex"/>
    <property type="evidence" value="ECO:0007669"/>
    <property type="project" value="TreeGrafter"/>
</dbReference>
<dbReference type="EMBL" id="JAAAIN010000307">
    <property type="protein sequence ID" value="KAG0316395.1"/>
    <property type="molecule type" value="Genomic_DNA"/>
</dbReference>
<dbReference type="AlphaFoldDB" id="A0A9P6RAX4"/>